<sequence>MKAEATAQRASRPVVVWEKRGEQPAESNVILFPHSRDGNVQAEQEATVTRREVGSANHPAVVTEVSSGFSRKSTSVSSPQAMHMRMVA</sequence>
<dbReference type="OrthoDB" id="2468715at2"/>
<evidence type="ECO:0000313" key="2">
    <source>
        <dbReference type="EMBL" id="RNB70297.1"/>
    </source>
</evidence>
<organism evidence="2 3">
    <name type="scientific">Brevibacillus invocatus</name>
    <dbReference type="NCBI Taxonomy" id="173959"/>
    <lineage>
        <taxon>Bacteria</taxon>
        <taxon>Bacillati</taxon>
        <taxon>Bacillota</taxon>
        <taxon>Bacilli</taxon>
        <taxon>Bacillales</taxon>
        <taxon>Paenibacillaceae</taxon>
        <taxon>Brevibacillus</taxon>
    </lineage>
</organism>
<dbReference type="EMBL" id="RHHR01000034">
    <property type="protein sequence ID" value="RNB70297.1"/>
    <property type="molecule type" value="Genomic_DNA"/>
</dbReference>
<evidence type="ECO:0000256" key="1">
    <source>
        <dbReference type="SAM" id="MobiDB-lite"/>
    </source>
</evidence>
<feature type="region of interest" description="Disordered" evidence="1">
    <location>
        <begin position="34"/>
        <end position="88"/>
    </location>
</feature>
<name>A0A3M8C4I3_9BACL</name>
<accession>A0A3M8C4I3</accession>
<protein>
    <submittedName>
        <fullName evidence="2">Uncharacterized protein</fullName>
    </submittedName>
</protein>
<keyword evidence="3" id="KW-1185">Reference proteome</keyword>
<reference evidence="2 3" key="1">
    <citation type="submission" date="2018-10" db="EMBL/GenBank/DDBJ databases">
        <title>Phylogenomics of Brevibacillus.</title>
        <authorList>
            <person name="Dunlap C."/>
        </authorList>
    </citation>
    <scope>NUCLEOTIDE SEQUENCE [LARGE SCALE GENOMIC DNA]</scope>
    <source>
        <strain evidence="2 3">JCM 12215</strain>
    </source>
</reference>
<dbReference type="AlphaFoldDB" id="A0A3M8C4I3"/>
<proteinExistence type="predicted"/>
<evidence type="ECO:0000313" key="3">
    <source>
        <dbReference type="Proteomes" id="UP000282028"/>
    </source>
</evidence>
<dbReference type="Proteomes" id="UP000282028">
    <property type="component" value="Unassembled WGS sequence"/>
</dbReference>
<feature type="compositionally biased region" description="Polar residues" evidence="1">
    <location>
        <begin position="64"/>
        <end position="80"/>
    </location>
</feature>
<comment type="caution">
    <text evidence="2">The sequence shown here is derived from an EMBL/GenBank/DDBJ whole genome shotgun (WGS) entry which is preliminary data.</text>
</comment>
<dbReference type="RefSeq" id="WP_122910180.1">
    <property type="nucleotide sequence ID" value="NZ_CBCSBE010000010.1"/>
</dbReference>
<gene>
    <name evidence="2" type="ORF">EDM52_17180</name>
</gene>